<keyword evidence="2" id="KW-1185">Reference proteome</keyword>
<evidence type="ECO:0000313" key="2">
    <source>
        <dbReference type="Proteomes" id="UP000314294"/>
    </source>
</evidence>
<name>A0A4Z2HG90_9TELE</name>
<gene>
    <name evidence="1" type="ORF">EYF80_025130</name>
</gene>
<protein>
    <submittedName>
        <fullName evidence="1">Uncharacterized protein</fullName>
    </submittedName>
</protein>
<comment type="caution">
    <text evidence="1">The sequence shown here is derived from an EMBL/GenBank/DDBJ whole genome shotgun (WGS) entry which is preliminary data.</text>
</comment>
<evidence type="ECO:0000313" key="1">
    <source>
        <dbReference type="EMBL" id="TNN64621.1"/>
    </source>
</evidence>
<dbReference type="AlphaFoldDB" id="A0A4Z2HG90"/>
<organism evidence="1 2">
    <name type="scientific">Liparis tanakae</name>
    <name type="common">Tanaka's snailfish</name>
    <dbReference type="NCBI Taxonomy" id="230148"/>
    <lineage>
        <taxon>Eukaryota</taxon>
        <taxon>Metazoa</taxon>
        <taxon>Chordata</taxon>
        <taxon>Craniata</taxon>
        <taxon>Vertebrata</taxon>
        <taxon>Euteleostomi</taxon>
        <taxon>Actinopterygii</taxon>
        <taxon>Neopterygii</taxon>
        <taxon>Teleostei</taxon>
        <taxon>Neoteleostei</taxon>
        <taxon>Acanthomorphata</taxon>
        <taxon>Eupercaria</taxon>
        <taxon>Perciformes</taxon>
        <taxon>Cottioidei</taxon>
        <taxon>Cottales</taxon>
        <taxon>Liparidae</taxon>
        <taxon>Liparis</taxon>
    </lineage>
</organism>
<sequence length="120" mass="12655">MDVEARREREHGGCITYRDQGGYRRISLYSYVSVLEADIVADLAGGSSAGLGQEEPPVGTNANLVDSLPVARGRGAGCSAGVRATEYFRPTTPLSLATSSNYPRLFLTACGRGGQSRSAL</sequence>
<reference evidence="1 2" key="1">
    <citation type="submission" date="2019-03" db="EMBL/GenBank/DDBJ databases">
        <title>First draft genome of Liparis tanakae, snailfish: a comprehensive survey of snailfish specific genes.</title>
        <authorList>
            <person name="Kim W."/>
            <person name="Song I."/>
            <person name="Jeong J.-H."/>
            <person name="Kim D."/>
            <person name="Kim S."/>
            <person name="Ryu S."/>
            <person name="Song J.Y."/>
            <person name="Lee S.K."/>
        </authorList>
    </citation>
    <scope>NUCLEOTIDE SEQUENCE [LARGE SCALE GENOMIC DNA]</scope>
    <source>
        <tissue evidence="1">Muscle</tissue>
    </source>
</reference>
<dbReference type="EMBL" id="SRLO01000249">
    <property type="protein sequence ID" value="TNN64621.1"/>
    <property type="molecule type" value="Genomic_DNA"/>
</dbReference>
<dbReference type="Proteomes" id="UP000314294">
    <property type="component" value="Unassembled WGS sequence"/>
</dbReference>
<proteinExistence type="predicted"/>
<accession>A0A4Z2HG90</accession>